<dbReference type="InterPro" id="IPR011707">
    <property type="entry name" value="Cu-oxidase-like_N"/>
</dbReference>
<dbReference type="PANTHER" id="PTHR11709:SF87">
    <property type="entry name" value="LACCASE"/>
    <property type="match status" value="1"/>
</dbReference>
<dbReference type="SUPFAM" id="SSF49503">
    <property type="entry name" value="Cupredoxins"/>
    <property type="match status" value="3"/>
</dbReference>
<evidence type="ECO:0000256" key="1">
    <source>
        <dbReference type="ARBA" id="ARBA00000349"/>
    </source>
</evidence>
<evidence type="ECO:0000256" key="6">
    <source>
        <dbReference type="ARBA" id="ARBA00023002"/>
    </source>
</evidence>
<evidence type="ECO:0000256" key="4">
    <source>
        <dbReference type="ARBA" id="ARBA00012297"/>
    </source>
</evidence>
<evidence type="ECO:0000256" key="9">
    <source>
        <dbReference type="ARBA" id="ARBA00023185"/>
    </source>
</evidence>
<evidence type="ECO:0000259" key="13">
    <source>
        <dbReference type="Pfam" id="PF07731"/>
    </source>
</evidence>
<keyword evidence="8" id="KW-0325">Glycoprotein</keyword>
<dbReference type="FunFam" id="2.60.40.420:FF:000021">
    <property type="entry name" value="Extracellular dihydrogeodin oxidase/laccase"/>
    <property type="match status" value="1"/>
</dbReference>
<dbReference type="InterPro" id="IPR011706">
    <property type="entry name" value="Cu-oxidase_C"/>
</dbReference>
<dbReference type="GeneID" id="25295296"/>
<keyword evidence="7" id="KW-0186">Copper</keyword>
<feature type="compositionally biased region" description="Polar residues" evidence="10">
    <location>
        <begin position="160"/>
        <end position="170"/>
    </location>
</feature>
<comment type="cofactor">
    <cofactor evidence="2">
        <name>Cu cation</name>
        <dbReference type="ChEBI" id="CHEBI:23378"/>
    </cofactor>
</comment>
<organism evidence="15 16">
    <name type="scientific">Rhinocladiella mackenziei CBS 650.93</name>
    <dbReference type="NCBI Taxonomy" id="1442369"/>
    <lineage>
        <taxon>Eukaryota</taxon>
        <taxon>Fungi</taxon>
        <taxon>Dikarya</taxon>
        <taxon>Ascomycota</taxon>
        <taxon>Pezizomycotina</taxon>
        <taxon>Eurotiomycetes</taxon>
        <taxon>Chaetothyriomycetidae</taxon>
        <taxon>Chaetothyriales</taxon>
        <taxon>Herpotrichiellaceae</taxon>
        <taxon>Rhinocladiella</taxon>
    </lineage>
</organism>
<dbReference type="CDD" id="cd13901">
    <property type="entry name" value="CuRO_3_MaLCC_like"/>
    <property type="match status" value="1"/>
</dbReference>
<dbReference type="PANTHER" id="PTHR11709">
    <property type="entry name" value="MULTI-COPPER OXIDASE"/>
    <property type="match status" value="1"/>
</dbReference>
<dbReference type="EMBL" id="KN847479">
    <property type="protein sequence ID" value="KIX03672.1"/>
    <property type="molecule type" value="Genomic_DNA"/>
</dbReference>
<dbReference type="STRING" id="1442369.A0A0D2FNM7"/>
<evidence type="ECO:0000259" key="14">
    <source>
        <dbReference type="Pfam" id="PF07732"/>
    </source>
</evidence>
<dbReference type="InterPro" id="IPR001117">
    <property type="entry name" value="Cu-oxidase_2nd"/>
</dbReference>
<keyword evidence="9" id="KW-0439">Lignin degradation</keyword>
<evidence type="ECO:0000256" key="3">
    <source>
        <dbReference type="ARBA" id="ARBA00010609"/>
    </source>
</evidence>
<gene>
    <name evidence="15" type="ORF">Z518_07225</name>
</gene>
<keyword evidence="11" id="KW-0732">Signal</keyword>
<accession>A0A0D2FNM7</accession>
<proteinExistence type="inferred from homology"/>
<reference evidence="15 16" key="1">
    <citation type="submission" date="2015-01" db="EMBL/GenBank/DDBJ databases">
        <title>The Genome Sequence of Rhinocladiella mackenzie CBS 650.93.</title>
        <authorList>
            <consortium name="The Broad Institute Genomics Platform"/>
            <person name="Cuomo C."/>
            <person name="de Hoog S."/>
            <person name="Gorbushina A."/>
            <person name="Stielow B."/>
            <person name="Teixiera M."/>
            <person name="Abouelleil A."/>
            <person name="Chapman S.B."/>
            <person name="Priest M."/>
            <person name="Young S.K."/>
            <person name="Wortman J."/>
            <person name="Nusbaum C."/>
            <person name="Birren B."/>
        </authorList>
    </citation>
    <scope>NUCLEOTIDE SEQUENCE [LARGE SCALE GENOMIC DNA]</scope>
    <source>
        <strain evidence="15 16">CBS 650.93</strain>
    </source>
</reference>
<dbReference type="PROSITE" id="PS00080">
    <property type="entry name" value="MULTICOPPER_OXIDASE2"/>
    <property type="match status" value="1"/>
</dbReference>
<evidence type="ECO:0000256" key="7">
    <source>
        <dbReference type="ARBA" id="ARBA00023008"/>
    </source>
</evidence>
<dbReference type="InterPro" id="IPR045087">
    <property type="entry name" value="Cu-oxidase_fam"/>
</dbReference>
<evidence type="ECO:0000256" key="10">
    <source>
        <dbReference type="SAM" id="MobiDB-lite"/>
    </source>
</evidence>
<dbReference type="Pfam" id="PF07731">
    <property type="entry name" value="Cu-oxidase_2"/>
    <property type="match status" value="1"/>
</dbReference>
<comment type="similarity">
    <text evidence="3">Belongs to the multicopper oxidase family.</text>
</comment>
<dbReference type="EC" id="1.10.3.2" evidence="4"/>
<dbReference type="OrthoDB" id="2121828at2759"/>
<dbReference type="Pfam" id="PF07732">
    <property type="entry name" value="Cu-oxidase_3"/>
    <property type="match status" value="1"/>
</dbReference>
<feature type="signal peptide" evidence="11">
    <location>
        <begin position="1"/>
        <end position="20"/>
    </location>
</feature>
<dbReference type="Pfam" id="PF00394">
    <property type="entry name" value="Cu-oxidase"/>
    <property type="match status" value="1"/>
</dbReference>
<dbReference type="CDD" id="cd13854">
    <property type="entry name" value="CuRO_1_MaLCC_like"/>
    <property type="match status" value="1"/>
</dbReference>
<evidence type="ECO:0000256" key="2">
    <source>
        <dbReference type="ARBA" id="ARBA00001935"/>
    </source>
</evidence>
<evidence type="ECO:0000256" key="5">
    <source>
        <dbReference type="ARBA" id="ARBA00022723"/>
    </source>
</evidence>
<protein>
    <recommendedName>
        <fullName evidence="4">laccase</fullName>
        <ecNumber evidence="4">1.10.3.2</ecNumber>
    </recommendedName>
</protein>
<keyword evidence="6" id="KW-0560">Oxidoreductase</keyword>
<keyword evidence="16" id="KW-1185">Reference proteome</keyword>
<dbReference type="VEuPathDB" id="FungiDB:Z518_07225"/>
<comment type="catalytic activity">
    <reaction evidence="1">
        <text>4 hydroquinone + O2 = 4 benzosemiquinone + 2 H2O</text>
        <dbReference type="Rhea" id="RHEA:11276"/>
        <dbReference type="ChEBI" id="CHEBI:15377"/>
        <dbReference type="ChEBI" id="CHEBI:15379"/>
        <dbReference type="ChEBI" id="CHEBI:17594"/>
        <dbReference type="ChEBI" id="CHEBI:17977"/>
        <dbReference type="EC" id="1.10.3.2"/>
    </reaction>
</comment>
<feature type="region of interest" description="Disordered" evidence="10">
    <location>
        <begin position="130"/>
        <end position="177"/>
    </location>
</feature>
<feature type="domain" description="Plastocyanin-like" evidence="13">
    <location>
        <begin position="585"/>
        <end position="698"/>
    </location>
</feature>
<keyword evidence="5" id="KW-0479">Metal-binding</keyword>
<evidence type="ECO:0000313" key="15">
    <source>
        <dbReference type="EMBL" id="KIX03672.1"/>
    </source>
</evidence>
<dbReference type="InterPro" id="IPR008972">
    <property type="entry name" value="Cupredoxin"/>
</dbReference>
<dbReference type="FunFam" id="2.60.40.420:FF:000045">
    <property type="entry name" value="Laccase 2"/>
    <property type="match status" value="1"/>
</dbReference>
<name>A0A0D2FNM7_9EURO</name>
<feature type="domain" description="Plastocyanin-like" evidence="12">
    <location>
        <begin position="339"/>
        <end position="463"/>
    </location>
</feature>
<feature type="domain" description="Plastocyanin-like" evidence="14">
    <location>
        <begin position="213"/>
        <end position="328"/>
    </location>
</feature>
<dbReference type="GO" id="GO:0052716">
    <property type="term" value="F:hydroquinone:oxygen oxidoreductase activity"/>
    <property type="evidence" value="ECO:0007669"/>
    <property type="project" value="UniProtKB-EC"/>
</dbReference>
<dbReference type="Proteomes" id="UP000053617">
    <property type="component" value="Unassembled WGS sequence"/>
</dbReference>
<evidence type="ECO:0000256" key="8">
    <source>
        <dbReference type="ARBA" id="ARBA00023180"/>
    </source>
</evidence>
<evidence type="ECO:0000313" key="16">
    <source>
        <dbReference type="Proteomes" id="UP000053617"/>
    </source>
</evidence>
<dbReference type="GO" id="GO:0005507">
    <property type="term" value="F:copper ion binding"/>
    <property type="evidence" value="ECO:0007669"/>
    <property type="project" value="InterPro"/>
</dbReference>
<dbReference type="RefSeq" id="XP_013270808.1">
    <property type="nucleotide sequence ID" value="XM_013415354.1"/>
</dbReference>
<dbReference type="CDD" id="cd13880">
    <property type="entry name" value="CuRO_2_MaLCC_like"/>
    <property type="match status" value="1"/>
</dbReference>
<sequence length="762" mass="81247">MKFTKSPGLLALGLARNAVADSWPASASSASTTVTGYLTWATLTSTVATTTTSTVIVDANGKHVLPPAPNPAASSAPADDKLVELASGTAIGTWTAATTAAVDPAMHSDGHWIDWANDVRTIGTDGDVFTWAGDAPSAPPLVSTPPNNSAPKNSLPEPGSPSSNVTTPQEGNGGGSCNTAADRSKWCGGLSTSTDHYNTNYSTGRTCSYDFTITNTTIDFDGSGARIAFAINGQVPGPPIECNWGDVLQVTVHNELQDNATTIHWHGIMQKDSNDQDGVPGITECGIAPGSSRTYTMKLRQYGTGWYHSHVSTQYGDGVRGPMIIHGPATANYDIDMGTVMIDDTFNVTVAQQYERVAHTGPTGTVNYLLNGKNTKPDLSAGQHALWSVQQGKKHLFRLINSASQNMYSVHFDNHVMTVIAADYVPIVPYTTEWLNIGIGQRYDVVVEMNQPVAGYFLRAVTQTGCLSSCANNGLGDANGIILYKGAEATLPTSTYGNKTPADFAICLDEPIASLVPFLQKSAGTIDQFAATASTLPAGNVAQVSTSDDGTVFRWFINNGAINVNYTQPTLKVLAEGGGSNSPLISNPVTLNVANKWVYFVIQNQFFAAHPMHLHGHDMSLLGQGTVAWDPSLISTLNFENPPRRDTAMLVGSLGPGNPAGYTVIGFETDNPGAWLMHCHVVWHSDGGLALQWIERPDEIPAYADKQTFQDECSALSTYEAVDPSHRTHSSGSSGLKRRTYVDPFLEARSDNVVRLSESVEK</sequence>
<dbReference type="Gene3D" id="2.60.40.420">
    <property type="entry name" value="Cupredoxins - blue copper proteins"/>
    <property type="match status" value="3"/>
</dbReference>
<dbReference type="AlphaFoldDB" id="A0A0D2FNM7"/>
<evidence type="ECO:0000259" key="12">
    <source>
        <dbReference type="Pfam" id="PF00394"/>
    </source>
</evidence>
<dbReference type="HOGENOM" id="CLU_006504_3_0_1"/>
<feature type="chain" id="PRO_5002241996" description="laccase" evidence="11">
    <location>
        <begin position="21"/>
        <end position="762"/>
    </location>
</feature>
<dbReference type="InterPro" id="IPR002355">
    <property type="entry name" value="Cu_oxidase_Cu_BS"/>
</dbReference>
<dbReference type="GO" id="GO:0046274">
    <property type="term" value="P:lignin catabolic process"/>
    <property type="evidence" value="ECO:0007669"/>
    <property type="project" value="UniProtKB-KW"/>
</dbReference>
<evidence type="ECO:0000256" key="11">
    <source>
        <dbReference type="SAM" id="SignalP"/>
    </source>
</evidence>